<proteinExistence type="predicted"/>
<evidence type="ECO:0000256" key="1">
    <source>
        <dbReference type="SAM" id="MobiDB-lite"/>
    </source>
</evidence>
<gene>
    <name evidence="2" type="ORF">PECUL_23A059223</name>
</gene>
<sequence length="211" mass="23718">MTDPGGRFIFLKGTIAHHTYTFASIYSPNRGQHKFFTKTLAKLEKFRAGLLILAGDLNVPLDPRVDTTRGTSTVPEHGLHAMRRALTGMGLVDCWRVAHPDDRDFSYYSSVYRQYSRIDYIFMPQESLALLRDASIGIINQSDHAPNTVYGDPEADRPRLEHAPTDALPRSSRTTHRTRTGHTDTAEKGVNLLDITAREEATGTRLTSKYQ</sequence>
<reference evidence="2" key="1">
    <citation type="submission" date="2022-03" db="EMBL/GenBank/DDBJ databases">
        <authorList>
            <person name="Alioto T."/>
            <person name="Alioto T."/>
            <person name="Gomez Garrido J."/>
        </authorList>
    </citation>
    <scope>NUCLEOTIDE SEQUENCE</scope>
</reference>
<dbReference type="InterPro" id="IPR036691">
    <property type="entry name" value="Endo/exonu/phosph_ase_sf"/>
</dbReference>
<feature type="compositionally biased region" description="Basic and acidic residues" evidence="1">
    <location>
        <begin position="154"/>
        <end position="164"/>
    </location>
</feature>
<organism evidence="2 3">
    <name type="scientific">Pelobates cultripes</name>
    <name type="common">Western spadefoot toad</name>
    <dbReference type="NCBI Taxonomy" id="61616"/>
    <lineage>
        <taxon>Eukaryota</taxon>
        <taxon>Metazoa</taxon>
        <taxon>Chordata</taxon>
        <taxon>Craniata</taxon>
        <taxon>Vertebrata</taxon>
        <taxon>Euteleostomi</taxon>
        <taxon>Amphibia</taxon>
        <taxon>Batrachia</taxon>
        <taxon>Anura</taxon>
        <taxon>Pelobatoidea</taxon>
        <taxon>Pelobatidae</taxon>
        <taxon>Pelobates</taxon>
    </lineage>
</organism>
<accession>A0AAD1VTK1</accession>
<evidence type="ECO:0000313" key="2">
    <source>
        <dbReference type="EMBL" id="CAH2246817.1"/>
    </source>
</evidence>
<dbReference type="SUPFAM" id="SSF56219">
    <property type="entry name" value="DNase I-like"/>
    <property type="match status" value="1"/>
</dbReference>
<evidence type="ECO:0008006" key="4">
    <source>
        <dbReference type="Google" id="ProtNLM"/>
    </source>
</evidence>
<protein>
    <recommendedName>
        <fullName evidence="4">Endonuclease/exonuclease/phosphatase domain-containing protein</fullName>
    </recommendedName>
</protein>
<name>A0AAD1VTK1_PELCU</name>
<dbReference type="Proteomes" id="UP001295444">
    <property type="component" value="Chromosome 02"/>
</dbReference>
<dbReference type="Gene3D" id="3.60.10.10">
    <property type="entry name" value="Endonuclease/exonuclease/phosphatase"/>
    <property type="match status" value="1"/>
</dbReference>
<dbReference type="AlphaFoldDB" id="A0AAD1VTK1"/>
<feature type="region of interest" description="Disordered" evidence="1">
    <location>
        <begin position="142"/>
        <end position="196"/>
    </location>
</feature>
<evidence type="ECO:0000313" key="3">
    <source>
        <dbReference type="Proteomes" id="UP001295444"/>
    </source>
</evidence>
<keyword evidence="3" id="KW-1185">Reference proteome</keyword>
<dbReference type="EMBL" id="OW240913">
    <property type="protein sequence ID" value="CAH2246817.1"/>
    <property type="molecule type" value="Genomic_DNA"/>
</dbReference>